<keyword evidence="4" id="KW-1185">Reference proteome</keyword>
<keyword evidence="1" id="KW-0472">Membrane</keyword>
<keyword evidence="1" id="KW-0812">Transmembrane</keyword>
<name>A0A9P6HC31_9AGAM</name>
<feature type="domain" description="DUF6535" evidence="2">
    <location>
        <begin position="34"/>
        <end position="147"/>
    </location>
</feature>
<evidence type="ECO:0000313" key="4">
    <source>
        <dbReference type="Proteomes" id="UP000736335"/>
    </source>
</evidence>
<evidence type="ECO:0000313" key="3">
    <source>
        <dbReference type="EMBL" id="KAF9784031.1"/>
    </source>
</evidence>
<gene>
    <name evidence="3" type="ORF">BJ322DRAFT_1007831</name>
</gene>
<keyword evidence="1" id="KW-1133">Transmembrane helix</keyword>
<sequence>MEQAFTVALQKFFTAKPSDSEKKGSNPRADFYAKYKQEAEHADKDFQKKYEEDLNTTLIFAGLFSAVTSGFVLNIENALQPDPTEETAALLRVLIYKFDNTTFGGQVPPLQVWNGPDHDIVVCQSVLYASLGISLLAAFLAMLGKQW</sequence>
<evidence type="ECO:0000256" key="1">
    <source>
        <dbReference type="SAM" id="Phobius"/>
    </source>
</evidence>
<comment type="caution">
    <text evidence="3">The sequence shown here is derived from an EMBL/GenBank/DDBJ whole genome shotgun (WGS) entry which is preliminary data.</text>
</comment>
<proteinExistence type="predicted"/>
<feature type="transmembrane region" description="Helical" evidence="1">
    <location>
        <begin position="126"/>
        <end position="144"/>
    </location>
</feature>
<feature type="non-terminal residue" evidence="3">
    <location>
        <position position="1"/>
    </location>
</feature>
<reference evidence="3" key="2">
    <citation type="submission" date="2020-11" db="EMBL/GenBank/DDBJ databases">
        <authorList>
            <consortium name="DOE Joint Genome Institute"/>
            <person name="Kuo A."/>
            <person name="Miyauchi S."/>
            <person name="Kiss E."/>
            <person name="Drula E."/>
            <person name="Kohler A."/>
            <person name="Sanchez-Garcia M."/>
            <person name="Andreopoulos B."/>
            <person name="Barry K.W."/>
            <person name="Bonito G."/>
            <person name="Buee M."/>
            <person name="Carver A."/>
            <person name="Chen C."/>
            <person name="Cichocki N."/>
            <person name="Clum A."/>
            <person name="Culley D."/>
            <person name="Crous P.W."/>
            <person name="Fauchery L."/>
            <person name="Girlanda M."/>
            <person name="Hayes R."/>
            <person name="Keri Z."/>
            <person name="Labutti K."/>
            <person name="Lipzen A."/>
            <person name="Lombard V."/>
            <person name="Magnuson J."/>
            <person name="Maillard F."/>
            <person name="Morin E."/>
            <person name="Murat C."/>
            <person name="Nolan M."/>
            <person name="Ohm R."/>
            <person name="Pangilinan J."/>
            <person name="Pereira M."/>
            <person name="Perotto S."/>
            <person name="Peter M."/>
            <person name="Riley R."/>
            <person name="Sitrit Y."/>
            <person name="Stielow B."/>
            <person name="Szollosi G."/>
            <person name="Zifcakova L."/>
            <person name="Stursova M."/>
            <person name="Spatafora J.W."/>
            <person name="Tedersoo L."/>
            <person name="Vaario L.-M."/>
            <person name="Yamada A."/>
            <person name="Yan M."/>
            <person name="Wang P."/>
            <person name="Xu J."/>
            <person name="Bruns T."/>
            <person name="Baldrian P."/>
            <person name="Vilgalys R."/>
            <person name="Henrissat B."/>
            <person name="Grigoriev I.V."/>
            <person name="Hibbett D."/>
            <person name="Nagy L.G."/>
            <person name="Martin F.M."/>
        </authorList>
    </citation>
    <scope>NUCLEOTIDE SEQUENCE</scope>
    <source>
        <strain evidence="3">UH-Tt-Lm1</strain>
    </source>
</reference>
<evidence type="ECO:0000259" key="2">
    <source>
        <dbReference type="Pfam" id="PF20153"/>
    </source>
</evidence>
<dbReference type="AlphaFoldDB" id="A0A9P6HC31"/>
<dbReference type="InterPro" id="IPR045338">
    <property type="entry name" value="DUF6535"/>
</dbReference>
<dbReference type="EMBL" id="WIUZ02000009">
    <property type="protein sequence ID" value="KAF9784031.1"/>
    <property type="molecule type" value="Genomic_DNA"/>
</dbReference>
<reference evidence="3" key="1">
    <citation type="journal article" date="2020" name="Nat. Commun.">
        <title>Large-scale genome sequencing of mycorrhizal fungi provides insights into the early evolution of symbiotic traits.</title>
        <authorList>
            <person name="Miyauchi S."/>
            <person name="Kiss E."/>
            <person name="Kuo A."/>
            <person name="Drula E."/>
            <person name="Kohler A."/>
            <person name="Sanchez-Garcia M."/>
            <person name="Morin E."/>
            <person name="Andreopoulos B."/>
            <person name="Barry K.W."/>
            <person name="Bonito G."/>
            <person name="Buee M."/>
            <person name="Carver A."/>
            <person name="Chen C."/>
            <person name="Cichocki N."/>
            <person name="Clum A."/>
            <person name="Culley D."/>
            <person name="Crous P.W."/>
            <person name="Fauchery L."/>
            <person name="Girlanda M."/>
            <person name="Hayes R.D."/>
            <person name="Keri Z."/>
            <person name="LaButti K."/>
            <person name="Lipzen A."/>
            <person name="Lombard V."/>
            <person name="Magnuson J."/>
            <person name="Maillard F."/>
            <person name="Murat C."/>
            <person name="Nolan M."/>
            <person name="Ohm R.A."/>
            <person name="Pangilinan J."/>
            <person name="Pereira M.F."/>
            <person name="Perotto S."/>
            <person name="Peter M."/>
            <person name="Pfister S."/>
            <person name="Riley R."/>
            <person name="Sitrit Y."/>
            <person name="Stielow J.B."/>
            <person name="Szollosi G."/>
            <person name="Zifcakova L."/>
            <person name="Stursova M."/>
            <person name="Spatafora J.W."/>
            <person name="Tedersoo L."/>
            <person name="Vaario L.M."/>
            <person name="Yamada A."/>
            <person name="Yan M."/>
            <person name="Wang P."/>
            <person name="Xu J."/>
            <person name="Bruns T."/>
            <person name="Baldrian P."/>
            <person name="Vilgalys R."/>
            <person name="Dunand C."/>
            <person name="Henrissat B."/>
            <person name="Grigoriev I.V."/>
            <person name="Hibbett D."/>
            <person name="Nagy L.G."/>
            <person name="Martin F.M."/>
        </authorList>
    </citation>
    <scope>NUCLEOTIDE SEQUENCE</scope>
    <source>
        <strain evidence="3">UH-Tt-Lm1</strain>
    </source>
</reference>
<organism evidence="3 4">
    <name type="scientific">Thelephora terrestris</name>
    <dbReference type="NCBI Taxonomy" id="56493"/>
    <lineage>
        <taxon>Eukaryota</taxon>
        <taxon>Fungi</taxon>
        <taxon>Dikarya</taxon>
        <taxon>Basidiomycota</taxon>
        <taxon>Agaricomycotina</taxon>
        <taxon>Agaricomycetes</taxon>
        <taxon>Thelephorales</taxon>
        <taxon>Thelephoraceae</taxon>
        <taxon>Thelephora</taxon>
    </lineage>
</organism>
<dbReference type="Proteomes" id="UP000736335">
    <property type="component" value="Unassembled WGS sequence"/>
</dbReference>
<protein>
    <recommendedName>
        <fullName evidence="2">DUF6535 domain-containing protein</fullName>
    </recommendedName>
</protein>
<dbReference type="Pfam" id="PF20153">
    <property type="entry name" value="DUF6535"/>
    <property type="match status" value="1"/>
</dbReference>
<feature type="transmembrane region" description="Helical" evidence="1">
    <location>
        <begin position="54"/>
        <end position="75"/>
    </location>
</feature>
<accession>A0A9P6HC31</accession>
<dbReference type="OrthoDB" id="3235960at2759"/>